<dbReference type="EMBL" id="UOGA01000146">
    <property type="protein sequence ID" value="VAX19151.1"/>
    <property type="molecule type" value="Genomic_DNA"/>
</dbReference>
<evidence type="ECO:0000313" key="10">
    <source>
        <dbReference type="EMBL" id="VAX19151.1"/>
    </source>
</evidence>
<evidence type="ECO:0000256" key="4">
    <source>
        <dbReference type="ARBA" id="ARBA00034521"/>
    </source>
</evidence>
<dbReference type="SUPFAM" id="SSF53335">
    <property type="entry name" value="S-adenosyl-L-methionine-dependent methyltransferases"/>
    <property type="match status" value="1"/>
</dbReference>
<evidence type="ECO:0000256" key="3">
    <source>
        <dbReference type="ARBA" id="ARBA00034487"/>
    </source>
</evidence>
<comment type="catalytic activity">
    <reaction evidence="8">
        <text>arsenic triglutathione + 3 [thioredoxin]-dithiol + 3 S-adenosyl-L-methionine = trimethylarsine + 3 [thioredoxin]-disulfide + 3 glutathione + 3 S-adenosyl-L-homocysteine + 3 H(+)</text>
        <dbReference type="Rhea" id="RHEA:69432"/>
        <dbReference type="Rhea" id="RHEA-COMP:10698"/>
        <dbReference type="Rhea" id="RHEA-COMP:10700"/>
        <dbReference type="ChEBI" id="CHEBI:15378"/>
        <dbReference type="ChEBI" id="CHEBI:27130"/>
        <dbReference type="ChEBI" id="CHEBI:29950"/>
        <dbReference type="ChEBI" id="CHEBI:50058"/>
        <dbReference type="ChEBI" id="CHEBI:57856"/>
        <dbReference type="ChEBI" id="CHEBI:57925"/>
        <dbReference type="ChEBI" id="CHEBI:59789"/>
        <dbReference type="ChEBI" id="CHEBI:183640"/>
        <dbReference type="EC" id="2.1.1.137"/>
    </reaction>
</comment>
<dbReference type="InterPro" id="IPR026669">
    <property type="entry name" value="Arsenite_MeTrfase-like"/>
</dbReference>
<dbReference type="PANTHER" id="PTHR43675:SF8">
    <property type="entry name" value="ARSENITE METHYLTRANSFERASE"/>
    <property type="match status" value="1"/>
</dbReference>
<evidence type="ECO:0000259" key="9">
    <source>
        <dbReference type="Pfam" id="PF13847"/>
    </source>
</evidence>
<evidence type="ECO:0000256" key="6">
    <source>
        <dbReference type="ARBA" id="ARBA00047941"/>
    </source>
</evidence>
<dbReference type="InterPro" id="IPR029063">
    <property type="entry name" value="SAM-dependent_MTases_sf"/>
</dbReference>
<protein>
    <recommendedName>
        <fullName evidence="5">Arsenite methyltransferase</fullName>
        <ecNumber evidence="4">2.1.1.137</ecNumber>
    </recommendedName>
</protein>
<gene>
    <name evidence="10" type="ORF">MNBD_NITROSPINAE04-345</name>
</gene>
<dbReference type="Pfam" id="PF13847">
    <property type="entry name" value="Methyltransf_31"/>
    <property type="match status" value="1"/>
</dbReference>
<feature type="domain" description="Methyltransferase" evidence="9">
    <location>
        <begin position="58"/>
        <end position="206"/>
    </location>
</feature>
<evidence type="ECO:0000256" key="5">
    <source>
        <dbReference type="ARBA" id="ARBA00034545"/>
    </source>
</evidence>
<evidence type="ECO:0000256" key="7">
    <source>
        <dbReference type="ARBA" id="ARBA00047943"/>
    </source>
</evidence>
<comment type="catalytic activity">
    <reaction evidence="6">
        <text>arsenic triglutathione + [thioredoxin]-dithiol + S-adenosyl-L-methionine + 2 H2O = methylarsonous acid + [thioredoxin]-disulfide + 3 glutathione + S-adenosyl-L-homocysteine + H(+)</text>
        <dbReference type="Rhea" id="RHEA:69460"/>
        <dbReference type="Rhea" id="RHEA-COMP:10698"/>
        <dbReference type="Rhea" id="RHEA-COMP:10700"/>
        <dbReference type="ChEBI" id="CHEBI:15377"/>
        <dbReference type="ChEBI" id="CHEBI:15378"/>
        <dbReference type="ChEBI" id="CHEBI:17826"/>
        <dbReference type="ChEBI" id="CHEBI:29950"/>
        <dbReference type="ChEBI" id="CHEBI:50058"/>
        <dbReference type="ChEBI" id="CHEBI:57856"/>
        <dbReference type="ChEBI" id="CHEBI:57925"/>
        <dbReference type="ChEBI" id="CHEBI:59789"/>
        <dbReference type="ChEBI" id="CHEBI:183640"/>
        <dbReference type="EC" id="2.1.1.137"/>
    </reaction>
</comment>
<name>A0A3B1BXB8_9ZZZZ</name>
<accession>A0A3B1BXB8</accession>
<keyword evidence="1" id="KW-0808">Transferase</keyword>
<proteinExistence type="inferred from homology"/>
<comment type="similarity">
    <text evidence="3">Belongs to the methyltransferase superfamily. Arsenite methyltransferase family.</text>
</comment>
<dbReference type="EC" id="2.1.1.137" evidence="4"/>
<organism evidence="10">
    <name type="scientific">hydrothermal vent metagenome</name>
    <dbReference type="NCBI Taxonomy" id="652676"/>
    <lineage>
        <taxon>unclassified sequences</taxon>
        <taxon>metagenomes</taxon>
        <taxon>ecological metagenomes</taxon>
    </lineage>
</organism>
<evidence type="ECO:0000256" key="2">
    <source>
        <dbReference type="ARBA" id="ARBA00022691"/>
    </source>
</evidence>
<dbReference type="CDD" id="cd02440">
    <property type="entry name" value="AdoMet_MTases"/>
    <property type="match status" value="1"/>
</dbReference>
<dbReference type="Gene3D" id="3.40.50.150">
    <property type="entry name" value="Vaccinia Virus protein VP39"/>
    <property type="match status" value="1"/>
</dbReference>
<comment type="catalytic activity">
    <reaction evidence="7">
        <text>arsenic triglutathione + 2 [thioredoxin]-dithiol + 2 S-adenosyl-L-methionine + H2O = dimethylarsinous acid + 2 [thioredoxin]-disulfide + 3 glutathione + 2 S-adenosyl-L-homocysteine + 2 H(+)</text>
        <dbReference type="Rhea" id="RHEA:69464"/>
        <dbReference type="Rhea" id="RHEA-COMP:10698"/>
        <dbReference type="Rhea" id="RHEA-COMP:10700"/>
        <dbReference type="ChEBI" id="CHEBI:15377"/>
        <dbReference type="ChEBI" id="CHEBI:15378"/>
        <dbReference type="ChEBI" id="CHEBI:23808"/>
        <dbReference type="ChEBI" id="CHEBI:29950"/>
        <dbReference type="ChEBI" id="CHEBI:50058"/>
        <dbReference type="ChEBI" id="CHEBI:57856"/>
        <dbReference type="ChEBI" id="CHEBI:57925"/>
        <dbReference type="ChEBI" id="CHEBI:59789"/>
        <dbReference type="ChEBI" id="CHEBI:183640"/>
        <dbReference type="EC" id="2.1.1.137"/>
    </reaction>
</comment>
<keyword evidence="2" id="KW-0949">S-adenosyl-L-methionine</keyword>
<reference evidence="10" key="1">
    <citation type="submission" date="2018-06" db="EMBL/GenBank/DDBJ databases">
        <authorList>
            <person name="Zhirakovskaya E."/>
        </authorList>
    </citation>
    <scope>NUCLEOTIDE SEQUENCE</scope>
</reference>
<evidence type="ECO:0000256" key="8">
    <source>
        <dbReference type="ARBA" id="ARBA00048428"/>
    </source>
</evidence>
<dbReference type="InterPro" id="IPR025714">
    <property type="entry name" value="Methyltranfer_dom"/>
</dbReference>
<sequence>MKEAIQDYYGKRMQNTESLEHDACCVTDYNTRLLKHITEEVKSRRFGCGSPIPDEAFGLTVLDLGCGSGIDVFIAAKLVGPAGRVIGVDMTIEQLDIAQRNIDPIMKNLGYDTPNVEFVLGEIETLDVPDDSVDCVISNCVINLSQNKDAVFKEIYRVLKEGGEFLIADIVADRRIPEELANNPKLYSECLTGADYEGDFIKKMNNAGFNDVRQISRRVVDDVIEGIHFRSIVFRGFKIDIEEHCEDYGQVAVYNGSGAGKPEAYSLDLNHLFPAGDPVRVCKNTADIITKSRFASMFHVSGEIAHLGAFDCSCSSASEMATKEEQTEDESFGCC</sequence>
<evidence type="ECO:0000256" key="1">
    <source>
        <dbReference type="ARBA" id="ARBA00022679"/>
    </source>
</evidence>
<dbReference type="Gene3D" id="3.40.5.100">
    <property type="match status" value="1"/>
</dbReference>
<dbReference type="GO" id="GO:0030791">
    <property type="term" value="F:arsenite methyltransferase activity"/>
    <property type="evidence" value="ECO:0007669"/>
    <property type="project" value="UniProtKB-EC"/>
</dbReference>
<dbReference type="PANTHER" id="PTHR43675">
    <property type="entry name" value="ARSENITE METHYLTRANSFERASE"/>
    <property type="match status" value="1"/>
</dbReference>
<dbReference type="AlphaFoldDB" id="A0A3B1BXB8"/>